<protein>
    <submittedName>
        <fullName evidence="2">Uncharacterized protein</fullName>
    </submittedName>
</protein>
<keyword evidence="1" id="KW-0812">Transmembrane</keyword>
<sequence>MDDLIQKLDFSPDSFRYYLTYVLVFVGLFNQRRFLIKHIPAKHAAGLIKAMGIIMVLMVIIPVLLAGYLFLAG</sequence>
<evidence type="ECO:0000313" key="3">
    <source>
        <dbReference type="Proteomes" id="UP000011021"/>
    </source>
</evidence>
<keyword evidence="1" id="KW-0472">Membrane</keyword>
<dbReference type="HOGENOM" id="CLU_2700193_0_0_4"/>
<dbReference type="EMBL" id="AEQP01000003">
    <property type="protein sequence ID" value="EFV95286.1"/>
    <property type="molecule type" value="Genomic_DNA"/>
</dbReference>
<evidence type="ECO:0000313" key="2">
    <source>
        <dbReference type="EMBL" id="EFV95286.1"/>
    </source>
</evidence>
<dbReference type="RefSeq" id="WP_005672928.1">
    <property type="nucleotide sequence ID" value="NZ_CP146288.1"/>
</dbReference>
<evidence type="ECO:0000256" key="1">
    <source>
        <dbReference type="SAM" id="Phobius"/>
    </source>
</evidence>
<comment type="caution">
    <text evidence="2">The sequence shown here is derived from an EMBL/GenBank/DDBJ whole genome shotgun (WGS) entry which is preliminary data.</text>
</comment>
<reference evidence="2 3" key="1">
    <citation type="submission" date="2010-12" db="EMBL/GenBank/DDBJ databases">
        <authorList>
            <person name="Muzny D."/>
            <person name="Qin X."/>
            <person name="Deng J."/>
            <person name="Jiang H."/>
            <person name="Liu Y."/>
            <person name="Qu J."/>
            <person name="Song X.-Z."/>
            <person name="Zhang L."/>
            <person name="Thornton R."/>
            <person name="Coyle M."/>
            <person name="Francisco L."/>
            <person name="Jackson L."/>
            <person name="Javaid M."/>
            <person name="Korchina V."/>
            <person name="Kovar C."/>
            <person name="Mata R."/>
            <person name="Mathew T."/>
            <person name="Ngo R."/>
            <person name="Nguyen L."/>
            <person name="Nguyen N."/>
            <person name="Okwuonu G."/>
            <person name="Ongeri F."/>
            <person name="Pham C."/>
            <person name="Simmons D."/>
            <person name="Wilczek-Boney K."/>
            <person name="Hale W."/>
            <person name="Jakkamsetti A."/>
            <person name="Pham P."/>
            <person name="Ruth R."/>
            <person name="San Lucas F."/>
            <person name="Warren J."/>
            <person name="Zhang J."/>
            <person name="Zhao Z."/>
            <person name="Zhou C."/>
            <person name="Zhu D."/>
            <person name="Lee S."/>
            <person name="Bess C."/>
            <person name="Blankenburg K."/>
            <person name="Forbes L."/>
            <person name="Fu Q."/>
            <person name="Gubbala S."/>
            <person name="Hirani K."/>
            <person name="Jayaseelan J.C."/>
            <person name="Lara F."/>
            <person name="Munidasa M."/>
            <person name="Palculict T."/>
            <person name="Patil S."/>
            <person name="Pu L.-L."/>
            <person name="Saada N."/>
            <person name="Tang L."/>
            <person name="Weissenberger G."/>
            <person name="Zhu Y."/>
            <person name="Hemphill L."/>
            <person name="Shang Y."/>
            <person name="Youmans B."/>
            <person name="Ayvaz T."/>
            <person name="Ross M."/>
            <person name="Santibanez J."/>
            <person name="Aqrawi P."/>
            <person name="Gross S."/>
            <person name="Joshi V."/>
            <person name="Fowler G."/>
            <person name="Nazareth L."/>
            <person name="Reid J."/>
            <person name="Worley K."/>
            <person name="Petrosino J."/>
            <person name="Highlander S."/>
            <person name="Gibbs R."/>
        </authorList>
    </citation>
    <scope>NUCLEOTIDE SEQUENCE [LARGE SCALE GENOMIC DNA]</scope>
    <source>
        <strain evidence="2 3">ATCC 51599</strain>
    </source>
</reference>
<dbReference type="AlphaFoldDB" id="E7RWB1"/>
<feature type="transmembrane region" description="Helical" evidence="1">
    <location>
        <begin position="15"/>
        <end position="35"/>
    </location>
</feature>
<proteinExistence type="predicted"/>
<keyword evidence="3" id="KW-1185">Reference proteome</keyword>
<organism evidence="2 3">
    <name type="scientific">Lautropia mirabilis ATCC 51599</name>
    <dbReference type="NCBI Taxonomy" id="887898"/>
    <lineage>
        <taxon>Bacteria</taxon>
        <taxon>Pseudomonadati</taxon>
        <taxon>Pseudomonadota</taxon>
        <taxon>Betaproteobacteria</taxon>
        <taxon>Burkholderiales</taxon>
        <taxon>Burkholderiaceae</taxon>
        <taxon>Lautropia</taxon>
    </lineage>
</organism>
<keyword evidence="1" id="KW-1133">Transmembrane helix</keyword>
<name>E7RWB1_9BURK</name>
<accession>E7RWB1</accession>
<dbReference type="Proteomes" id="UP000011021">
    <property type="component" value="Unassembled WGS sequence"/>
</dbReference>
<gene>
    <name evidence="2" type="ORF">HMPREF0551_0774</name>
</gene>
<feature type="transmembrane region" description="Helical" evidence="1">
    <location>
        <begin position="47"/>
        <end position="71"/>
    </location>
</feature>